<dbReference type="GO" id="GO:0000428">
    <property type="term" value="C:DNA-directed RNA polymerase complex"/>
    <property type="evidence" value="ECO:0007669"/>
    <property type="project" value="UniProtKB-KW"/>
</dbReference>
<dbReference type="Pfam" id="PF03874">
    <property type="entry name" value="RNA_pol_Rpb4"/>
    <property type="match status" value="1"/>
</dbReference>
<dbReference type="InterPro" id="IPR010997">
    <property type="entry name" value="HRDC-like_sf"/>
</dbReference>
<comment type="caution">
    <text evidence="5">The sequence shown here is derived from an EMBL/GenBank/DDBJ whole genome shotgun (WGS) entry which is preliminary data.</text>
</comment>
<evidence type="ECO:0000256" key="1">
    <source>
        <dbReference type="ARBA" id="ARBA00004123"/>
    </source>
</evidence>
<dbReference type="Gene3D" id="1.20.1250.40">
    <property type="match status" value="1"/>
</dbReference>
<dbReference type="InterPro" id="IPR006590">
    <property type="entry name" value="RNA_pol_Rpb4/RPC9_core"/>
</dbReference>
<evidence type="ECO:0000259" key="4">
    <source>
        <dbReference type="SMART" id="SM00657"/>
    </source>
</evidence>
<reference evidence="5 6" key="1">
    <citation type="submission" date="2024-11" db="EMBL/GenBank/DDBJ databases">
        <title>Adaptive evolution of stress response genes in parasites aligns with host niche diversity.</title>
        <authorList>
            <person name="Hahn C."/>
            <person name="Resl P."/>
        </authorList>
    </citation>
    <scope>NUCLEOTIDE SEQUENCE [LARGE SCALE GENOMIC DNA]</scope>
    <source>
        <strain evidence="5">EGGRZ-B1_66</strain>
        <tissue evidence="5">Body</tissue>
    </source>
</reference>
<accession>A0ABD2Q4M0</accession>
<evidence type="ECO:0000256" key="2">
    <source>
        <dbReference type="ARBA" id="ARBA00023242"/>
    </source>
</evidence>
<keyword evidence="6" id="KW-1185">Reference proteome</keyword>
<dbReference type="SUPFAM" id="SSF47819">
    <property type="entry name" value="HRDC-like"/>
    <property type="match status" value="1"/>
</dbReference>
<name>A0ABD2Q4M0_9PLAT</name>
<dbReference type="InterPro" id="IPR045222">
    <property type="entry name" value="Rpb4-like"/>
</dbReference>
<dbReference type="Proteomes" id="UP001626550">
    <property type="component" value="Unassembled WGS sequence"/>
</dbReference>
<organism evidence="5 6">
    <name type="scientific">Cichlidogyrus casuarinus</name>
    <dbReference type="NCBI Taxonomy" id="1844966"/>
    <lineage>
        <taxon>Eukaryota</taxon>
        <taxon>Metazoa</taxon>
        <taxon>Spiralia</taxon>
        <taxon>Lophotrochozoa</taxon>
        <taxon>Platyhelminthes</taxon>
        <taxon>Monogenea</taxon>
        <taxon>Monopisthocotylea</taxon>
        <taxon>Dactylogyridea</taxon>
        <taxon>Ancyrocephalidae</taxon>
        <taxon>Cichlidogyrus</taxon>
    </lineage>
</organism>
<sequence>MSALQDEYDAAELKFPPEFEKGEALMLSEVKYLLEHRKAQNDNNSGPDIELPPTFTKTLNYVMLLSKFTNRETIESVRNLLAMRNFHSFQLASIANLLPETSEEAKCLISSLDCPKYSDEELQQVLDEIQSKRSFQTQ</sequence>
<keyword evidence="5" id="KW-0804">Transcription</keyword>
<keyword evidence="5" id="KW-0240">DNA-directed RNA polymerase</keyword>
<comment type="similarity">
    <text evidence="3">Belongs to the eukaryotic RPB4 RNA polymerase subunit family.</text>
</comment>
<dbReference type="GO" id="GO:0005634">
    <property type="term" value="C:nucleus"/>
    <property type="evidence" value="ECO:0007669"/>
    <property type="project" value="UniProtKB-SubCell"/>
</dbReference>
<evidence type="ECO:0000313" key="6">
    <source>
        <dbReference type="Proteomes" id="UP001626550"/>
    </source>
</evidence>
<evidence type="ECO:0000256" key="3">
    <source>
        <dbReference type="ARBA" id="ARBA00025724"/>
    </source>
</evidence>
<proteinExistence type="inferred from homology"/>
<dbReference type="SMART" id="SM00657">
    <property type="entry name" value="RPOL4c"/>
    <property type="match status" value="1"/>
</dbReference>
<evidence type="ECO:0000313" key="5">
    <source>
        <dbReference type="EMBL" id="KAL3314470.1"/>
    </source>
</evidence>
<dbReference type="EMBL" id="JBJKFK010000991">
    <property type="protein sequence ID" value="KAL3314470.1"/>
    <property type="molecule type" value="Genomic_DNA"/>
</dbReference>
<dbReference type="AlphaFoldDB" id="A0ABD2Q4M0"/>
<gene>
    <name evidence="5" type="primary">POLR2D</name>
    <name evidence="5" type="ORF">Ciccas_006914</name>
</gene>
<keyword evidence="2" id="KW-0539">Nucleus</keyword>
<dbReference type="InterPro" id="IPR038324">
    <property type="entry name" value="Rpb4/RPC9_sf"/>
</dbReference>
<feature type="domain" description="RNA polymerase Rpb4/RPC9 core" evidence="4">
    <location>
        <begin position="17"/>
        <end position="136"/>
    </location>
</feature>
<dbReference type="InterPro" id="IPR005574">
    <property type="entry name" value="Rpb4/RPC9"/>
</dbReference>
<comment type="subcellular location">
    <subcellularLocation>
        <location evidence="1">Nucleus</location>
    </subcellularLocation>
</comment>
<protein>
    <submittedName>
        <fullName evidence="5">DNA-directed RNA polymerase II subunit rpb4</fullName>
    </submittedName>
</protein>
<dbReference type="PANTHER" id="PTHR21297">
    <property type="entry name" value="DNA-DIRECTED RNA POLYMERASE II"/>
    <property type="match status" value="1"/>
</dbReference>